<evidence type="ECO:0000313" key="3">
    <source>
        <dbReference type="EMBL" id="GII46132.1"/>
    </source>
</evidence>
<organism evidence="3 4">
    <name type="scientific">Planotetraspora silvatica</name>
    <dbReference type="NCBI Taxonomy" id="234614"/>
    <lineage>
        <taxon>Bacteria</taxon>
        <taxon>Bacillati</taxon>
        <taxon>Actinomycetota</taxon>
        <taxon>Actinomycetes</taxon>
        <taxon>Streptosporangiales</taxon>
        <taxon>Streptosporangiaceae</taxon>
        <taxon>Planotetraspora</taxon>
    </lineage>
</organism>
<keyword evidence="4" id="KW-1185">Reference proteome</keyword>
<evidence type="ECO:0000256" key="1">
    <source>
        <dbReference type="SAM" id="MobiDB-lite"/>
    </source>
</evidence>
<feature type="domain" description="Endonuclease/exonuclease/phosphatase" evidence="2">
    <location>
        <begin position="97"/>
        <end position="342"/>
    </location>
</feature>
<dbReference type="InterPro" id="IPR005135">
    <property type="entry name" value="Endo/exonuclease/phosphatase"/>
</dbReference>
<evidence type="ECO:0000259" key="2">
    <source>
        <dbReference type="Pfam" id="PF03372"/>
    </source>
</evidence>
<dbReference type="InterPro" id="IPR036691">
    <property type="entry name" value="Endo/exonu/phosph_ase_sf"/>
</dbReference>
<dbReference type="PANTHER" id="PTHR41349">
    <property type="match status" value="1"/>
</dbReference>
<accession>A0A8J3XLA9</accession>
<evidence type="ECO:0000313" key="4">
    <source>
        <dbReference type="Proteomes" id="UP000644610"/>
    </source>
</evidence>
<reference evidence="3" key="1">
    <citation type="submission" date="2021-01" db="EMBL/GenBank/DDBJ databases">
        <title>Whole genome shotgun sequence of Planotetraspora silvatica NBRC 100141.</title>
        <authorList>
            <person name="Komaki H."/>
            <person name="Tamura T."/>
        </authorList>
    </citation>
    <scope>NUCLEOTIDE SEQUENCE</scope>
    <source>
        <strain evidence="3">NBRC 100141</strain>
    </source>
</reference>
<sequence>MASRSLLTLAPLVPAGGRRAEGTSEERTVNLKRLKRRRVVVSAGALIAAAMLSLGSTSAVATTGGHSAVEHERLRVMTLNIFYGGDDLDLKTGDFCATPNGCPQTLVQIERAVTQARADIVGVQEPERNVERIASALGWYGSDRAHVMSRFPIIDPPGSNGLYVYVEVAPGRVVAVANTHLPSDPYGPYLVRDGGTVKQVLDLERKTRLPAVQDLVKVLPALARKGIPVMLTGDFNSPSHLDWTPAVAAERADVPYAVKWPASSALAAAGLRDTYREAHPDPVAVPGFTWTPGSPEADAHEVFDRIDWVLTSGPTRTIDSTVVGEKGGPDVGVGVSPWPTDHRGVVSTLDVVPAVPQVLVSPATRRVTIGKDLPVAFHAAGRQGERVELRDAKGRAVTSRPTKSGRTDGTVTLPTKGLRRGAYAVALVSRGKVVSKAPVWLYPAGEPTKVSVGKSSYKQGESIKVDWSNAPGMGLDWVSVYACPGGKCQDTSEYLVYTYTGSAIEGQAKIGPKSIGADSSWPLPPGRYVVRLLPDDGVVSVAQSAMFTVTK</sequence>
<protein>
    <recommendedName>
        <fullName evidence="2">Endonuclease/exonuclease/phosphatase domain-containing protein</fullName>
    </recommendedName>
</protein>
<dbReference type="Pfam" id="PF03372">
    <property type="entry name" value="Exo_endo_phos"/>
    <property type="match status" value="1"/>
</dbReference>
<dbReference type="SUPFAM" id="SSF56219">
    <property type="entry name" value="DNase I-like"/>
    <property type="match status" value="1"/>
</dbReference>
<dbReference type="AlphaFoldDB" id="A0A8J3XLA9"/>
<comment type="caution">
    <text evidence="3">The sequence shown here is derived from an EMBL/GenBank/DDBJ whole genome shotgun (WGS) entry which is preliminary data.</text>
</comment>
<gene>
    <name evidence="3" type="ORF">Psi02_25560</name>
</gene>
<feature type="compositionally biased region" description="Polar residues" evidence="1">
    <location>
        <begin position="399"/>
        <end position="409"/>
    </location>
</feature>
<name>A0A8J3XLA9_9ACTN</name>
<feature type="region of interest" description="Disordered" evidence="1">
    <location>
        <begin position="390"/>
        <end position="409"/>
    </location>
</feature>
<dbReference type="PANTHER" id="PTHR41349:SF1">
    <property type="entry name" value="PROTEIN CBG08683"/>
    <property type="match status" value="1"/>
</dbReference>
<proteinExistence type="predicted"/>
<dbReference type="Proteomes" id="UP000644610">
    <property type="component" value="Unassembled WGS sequence"/>
</dbReference>
<dbReference type="GO" id="GO:0003824">
    <property type="term" value="F:catalytic activity"/>
    <property type="evidence" value="ECO:0007669"/>
    <property type="project" value="InterPro"/>
</dbReference>
<dbReference type="EMBL" id="BOOQ01000015">
    <property type="protein sequence ID" value="GII46132.1"/>
    <property type="molecule type" value="Genomic_DNA"/>
</dbReference>
<dbReference type="Gene3D" id="3.60.10.10">
    <property type="entry name" value="Endonuclease/exonuclease/phosphatase"/>
    <property type="match status" value="1"/>
</dbReference>